<dbReference type="GO" id="GO:0051205">
    <property type="term" value="P:protein insertion into membrane"/>
    <property type="evidence" value="ECO:0007669"/>
    <property type="project" value="TreeGrafter"/>
</dbReference>
<dbReference type="AlphaFoldDB" id="A0A1W5ZXX4"/>
<dbReference type="PANTHER" id="PTHR12428">
    <property type="entry name" value="OXA1"/>
    <property type="match status" value="1"/>
</dbReference>
<keyword evidence="10 12" id="KW-0143">Chaperone</keyword>
<evidence type="ECO:0000256" key="6">
    <source>
        <dbReference type="ARBA" id="ARBA00022927"/>
    </source>
</evidence>
<evidence type="ECO:0000256" key="4">
    <source>
        <dbReference type="ARBA" id="ARBA00022692"/>
    </source>
</evidence>
<dbReference type="PANTHER" id="PTHR12428:SF65">
    <property type="entry name" value="CYTOCHROME C OXIDASE ASSEMBLY PROTEIN COX18, MITOCHONDRIAL"/>
    <property type="match status" value="1"/>
</dbReference>
<dbReference type="PROSITE" id="PS51257">
    <property type="entry name" value="PROKAR_LIPOPROTEIN"/>
    <property type="match status" value="1"/>
</dbReference>
<evidence type="ECO:0000256" key="8">
    <source>
        <dbReference type="ARBA" id="ARBA00023136"/>
    </source>
</evidence>
<keyword evidence="2 12" id="KW-0813">Transport</keyword>
<evidence type="ECO:0000313" key="14">
    <source>
        <dbReference type="EMBL" id="ARI78205.1"/>
    </source>
</evidence>
<evidence type="ECO:0000256" key="3">
    <source>
        <dbReference type="ARBA" id="ARBA00022475"/>
    </source>
</evidence>
<dbReference type="InterPro" id="IPR023060">
    <property type="entry name" value="YidC/YidC1/YidC2_Firmicutes"/>
</dbReference>
<accession>A0A1W5ZXX4</accession>
<reference evidence="14 15" key="1">
    <citation type="submission" date="2017-04" db="EMBL/GenBank/DDBJ databases">
        <title>The whole genome sequencing and assembly of Halobacillus mangrovi strain.</title>
        <authorList>
            <person name="Lee S.-J."/>
            <person name="Park M.-K."/>
            <person name="Kim J.-Y."/>
            <person name="Lee Y.-J."/>
            <person name="Yi H."/>
            <person name="Bahn Y.-S."/>
            <person name="Kim J.F."/>
            <person name="Lee D.-W."/>
        </authorList>
    </citation>
    <scope>NUCLEOTIDE SEQUENCE [LARGE SCALE GENOMIC DNA]</scope>
    <source>
        <strain evidence="14 15">KTB 131</strain>
    </source>
</reference>
<dbReference type="Pfam" id="PF02096">
    <property type="entry name" value="60KD_IMP"/>
    <property type="match status" value="1"/>
</dbReference>
<comment type="similarity">
    <text evidence="12">Belongs to the OXA1/ALB3/YidC family. Type 2 subfamily.</text>
</comment>
<protein>
    <recommendedName>
        <fullName evidence="12">Membrane protein insertase YidC</fullName>
    </recommendedName>
    <alternativeName>
        <fullName evidence="12">Foldase YidC</fullName>
    </alternativeName>
    <alternativeName>
        <fullName evidence="12">Membrane integrase YidC</fullName>
    </alternativeName>
    <alternativeName>
        <fullName evidence="12">Membrane protein YidC</fullName>
    </alternativeName>
</protein>
<keyword evidence="15" id="KW-1185">Reference proteome</keyword>
<sequence length="247" mass="27775">MKRLVSVLAGIGLFLTGCSSNPDGNNAGFFNHYFVDPFVSAIKMVAEAFGDNYGIAIIIITLGIRFILLPLMLKTYKNSQEMRVKMEAVKPEMNDIQNRLKEAKTQEDKQEIQAEMMKLYKTHNINPMNMGCLPILIQMPIFMGVYYAIRSSEEIATHSFLWFNLGEADVTMALIAGLLYFIQYRVSLIGISADQQKQMKLIGLLSPIMILIISFSAPSALPLYWAVGGLFLIIQTLISKRLYSQTI</sequence>
<dbReference type="OrthoDB" id="9780552at2"/>
<evidence type="ECO:0000256" key="10">
    <source>
        <dbReference type="ARBA" id="ARBA00023186"/>
    </source>
</evidence>
<comment type="function">
    <text evidence="12">Required for the insertion and/or proper folding and/or complex formation of integral membrane proteins into the membrane. Involved in integration of membrane proteins that insert both dependently and independently of the Sec translocase complex, as well as at least some lipoproteins.</text>
</comment>
<dbReference type="GO" id="GO:0032977">
    <property type="term" value="F:membrane insertase activity"/>
    <property type="evidence" value="ECO:0007669"/>
    <property type="project" value="InterPro"/>
</dbReference>
<dbReference type="HAMAP" id="MF_01811">
    <property type="entry name" value="YidC_type2"/>
    <property type="match status" value="1"/>
</dbReference>
<evidence type="ECO:0000256" key="11">
    <source>
        <dbReference type="ARBA" id="ARBA00023288"/>
    </source>
</evidence>
<keyword evidence="4 12" id="KW-0812">Transmembrane</keyword>
<evidence type="ECO:0000256" key="5">
    <source>
        <dbReference type="ARBA" id="ARBA00022729"/>
    </source>
</evidence>
<keyword evidence="3 12" id="KW-1003">Cell membrane</keyword>
<feature type="transmembrane region" description="Helical" evidence="12">
    <location>
        <begin position="201"/>
        <end position="217"/>
    </location>
</feature>
<evidence type="ECO:0000259" key="13">
    <source>
        <dbReference type="Pfam" id="PF02096"/>
    </source>
</evidence>
<feature type="domain" description="Membrane insertase YidC/Oxa/ALB C-terminal" evidence="13">
    <location>
        <begin position="53"/>
        <end position="240"/>
    </location>
</feature>
<evidence type="ECO:0000256" key="12">
    <source>
        <dbReference type="HAMAP-Rule" id="MF_01811"/>
    </source>
</evidence>
<keyword evidence="7 12" id="KW-1133">Transmembrane helix</keyword>
<evidence type="ECO:0000256" key="2">
    <source>
        <dbReference type="ARBA" id="ARBA00022448"/>
    </source>
</evidence>
<dbReference type="NCBIfam" id="TIGR03592">
    <property type="entry name" value="yidC_oxa1_cterm"/>
    <property type="match status" value="1"/>
</dbReference>
<dbReference type="RefSeq" id="WP_085030664.1">
    <property type="nucleotide sequence ID" value="NZ_CP020772.1"/>
</dbReference>
<dbReference type="InterPro" id="IPR001708">
    <property type="entry name" value="YidC/ALB3/OXA1/COX18"/>
</dbReference>
<name>A0A1W5ZXX4_9BACI</name>
<keyword evidence="6 12" id="KW-0653">Protein transport</keyword>
<evidence type="ECO:0000256" key="9">
    <source>
        <dbReference type="ARBA" id="ARBA00023139"/>
    </source>
</evidence>
<dbReference type="KEGG" id="hmn:HM131_15705"/>
<dbReference type="InterPro" id="IPR028055">
    <property type="entry name" value="YidC/Oxa/ALB_C"/>
</dbReference>
<comment type="subcellular location">
    <subcellularLocation>
        <location evidence="1 12">Cell membrane</location>
        <topology evidence="1 12">Multi-pass membrane protein</topology>
    </subcellularLocation>
</comment>
<dbReference type="GO" id="GO:0015031">
    <property type="term" value="P:protein transport"/>
    <property type="evidence" value="ECO:0007669"/>
    <property type="project" value="UniProtKB-KW"/>
</dbReference>
<keyword evidence="5 12" id="KW-0732">Signal</keyword>
<dbReference type="GO" id="GO:0005886">
    <property type="term" value="C:plasma membrane"/>
    <property type="evidence" value="ECO:0007669"/>
    <property type="project" value="UniProtKB-SubCell"/>
</dbReference>
<dbReference type="InterPro" id="IPR047196">
    <property type="entry name" value="YidC_ALB_C"/>
</dbReference>
<dbReference type="EMBL" id="CP020772">
    <property type="protein sequence ID" value="ARI78205.1"/>
    <property type="molecule type" value="Genomic_DNA"/>
</dbReference>
<feature type="transmembrane region" description="Helical" evidence="12">
    <location>
        <begin position="128"/>
        <end position="149"/>
    </location>
</feature>
<dbReference type="STRING" id="402384.HM131_15705"/>
<feature type="transmembrane region" description="Helical" evidence="12">
    <location>
        <begin position="161"/>
        <end position="181"/>
    </location>
</feature>
<dbReference type="CDD" id="cd20070">
    <property type="entry name" value="5TM_YidC_Alb3"/>
    <property type="match status" value="1"/>
</dbReference>
<proteinExistence type="inferred from homology"/>
<evidence type="ECO:0000256" key="1">
    <source>
        <dbReference type="ARBA" id="ARBA00004651"/>
    </source>
</evidence>
<evidence type="ECO:0000256" key="7">
    <source>
        <dbReference type="ARBA" id="ARBA00022989"/>
    </source>
</evidence>
<organism evidence="14 15">
    <name type="scientific">Halobacillus mangrovi</name>
    <dbReference type="NCBI Taxonomy" id="402384"/>
    <lineage>
        <taxon>Bacteria</taxon>
        <taxon>Bacillati</taxon>
        <taxon>Bacillota</taxon>
        <taxon>Bacilli</taxon>
        <taxon>Bacillales</taxon>
        <taxon>Bacillaceae</taxon>
        <taxon>Halobacillus</taxon>
    </lineage>
</organism>
<feature type="transmembrane region" description="Helical" evidence="12">
    <location>
        <begin position="53"/>
        <end position="73"/>
    </location>
</feature>
<dbReference type="Proteomes" id="UP000192527">
    <property type="component" value="Chromosome"/>
</dbReference>
<keyword evidence="11 12" id="KW-0449">Lipoprotein</keyword>
<dbReference type="PRINTS" id="PR00701">
    <property type="entry name" value="60KDINNERMP"/>
</dbReference>
<keyword evidence="9" id="KW-0564">Palmitate</keyword>
<feature type="transmembrane region" description="Helical" evidence="12">
    <location>
        <begin position="223"/>
        <end position="243"/>
    </location>
</feature>
<gene>
    <name evidence="12" type="primary">yidC</name>
    <name evidence="14" type="ORF">HM131_15705</name>
</gene>
<evidence type="ECO:0000313" key="15">
    <source>
        <dbReference type="Proteomes" id="UP000192527"/>
    </source>
</evidence>
<keyword evidence="8 12" id="KW-0472">Membrane</keyword>